<keyword evidence="1" id="KW-0732">Signal</keyword>
<feature type="signal peptide" evidence="1">
    <location>
        <begin position="1"/>
        <end position="20"/>
    </location>
</feature>
<proteinExistence type="predicted"/>
<dbReference type="InterPro" id="IPR036761">
    <property type="entry name" value="TTHA0802/YceI-like_sf"/>
</dbReference>
<reference evidence="3 4" key="1">
    <citation type="journal article" date="2014" name="Genome Announc.">
        <title>Draft genome sequences of eight enterohepatic helicobacter species isolated from both laboratory and wild rodents.</title>
        <authorList>
            <person name="Sheh A."/>
            <person name="Shen Z."/>
            <person name="Fox J.G."/>
        </authorList>
    </citation>
    <scope>NUCLEOTIDE SEQUENCE [LARGE SCALE GENOMIC DNA]</scope>
    <source>
        <strain evidence="3 4">MIT 01-6451</strain>
    </source>
</reference>
<comment type="caution">
    <text evidence="3">The sequence shown here is derived from an EMBL/GenBank/DDBJ whole genome shotgun (WGS) entry which is preliminary data.</text>
</comment>
<dbReference type="PANTHER" id="PTHR34406">
    <property type="entry name" value="PROTEIN YCEI"/>
    <property type="match status" value="1"/>
</dbReference>
<evidence type="ECO:0000259" key="2">
    <source>
        <dbReference type="SMART" id="SM00867"/>
    </source>
</evidence>
<keyword evidence="4" id="KW-1185">Reference proteome</keyword>
<evidence type="ECO:0000313" key="4">
    <source>
        <dbReference type="Proteomes" id="UP000029707"/>
    </source>
</evidence>
<feature type="domain" description="Lipid/polyisoprenoid-binding YceI-like" evidence="2">
    <location>
        <begin position="22"/>
        <end position="181"/>
    </location>
</feature>
<dbReference type="AlphaFoldDB" id="A0A4U8TJJ4"/>
<dbReference type="InterPro" id="IPR007372">
    <property type="entry name" value="Lipid/polyisoprenoid-bd_YceI"/>
</dbReference>
<dbReference type="PANTHER" id="PTHR34406:SF1">
    <property type="entry name" value="PROTEIN YCEI"/>
    <property type="match status" value="1"/>
</dbReference>
<gene>
    <name evidence="3" type="ORF">LS65_007505</name>
</gene>
<dbReference type="OrthoDB" id="9811006at2"/>
<dbReference type="GeneID" id="82322146"/>
<accession>A0A4U8TJJ4</accession>
<dbReference type="EMBL" id="JRMQ02000011">
    <property type="protein sequence ID" value="TLE00530.1"/>
    <property type="molecule type" value="Genomic_DNA"/>
</dbReference>
<dbReference type="SMART" id="SM00867">
    <property type="entry name" value="YceI"/>
    <property type="match status" value="1"/>
</dbReference>
<dbReference type="Proteomes" id="UP000029707">
    <property type="component" value="Unassembled WGS sequence"/>
</dbReference>
<evidence type="ECO:0000256" key="1">
    <source>
        <dbReference type="SAM" id="SignalP"/>
    </source>
</evidence>
<dbReference type="Gene3D" id="2.40.128.110">
    <property type="entry name" value="Lipid/polyisoprenoid-binding, YceI-like"/>
    <property type="match status" value="1"/>
</dbReference>
<organism evidence="3 4">
    <name type="scientific">Helicobacter japonicus</name>
    <dbReference type="NCBI Taxonomy" id="425400"/>
    <lineage>
        <taxon>Bacteria</taxon>
        <taxon>Pseudomonadati</taxon>
        <taxon>Campylobacterota</taxon>
        <taxon>Epsilonproteobacteria</taxon>
        <taxon>Campylobacterales</taxon>
        <taxon>Helicobacteraceae</taxon>
        <taxon>Helicobacter</taxon>
    </lineage>
</organism>
<dbReference type="Pfam" id="PF04264">
    <property type="entry name" value="YceI"/>
    <property type="match status" value="1"/>
</dbReference>
<sequence>MRKISFFAAVGLLCASSLMAESYVVDASHSSVGFGVKHMSVSNVKGNFNKFSGTLDVEGKKITALEGEVQISSINTNSDGRDKHLNAPDFFDSKKFPKATLSLVKHNGKKLEANITMRGITKKVNFEVELNGPVKHPKTNKDIIAVTLEGKLNRKDFDIGTDTANVMVSDNVEIKIELEALAK</sequence>
<dbReference type="SUPFAM" id="SSF101874">
    <property type="entry name" value="YceI-like"/>
    <property type="match status" value="1"/>
</dbReference>
<protein>
    <submittedName>
        <fullName evidence="3">Polyisoprenoid-binding protein</fullName>
    </submittedName>
</protein>
<feature type="chain" id="PRO_5020615720" evidence="1">
    <location>
        <begin position="21"/>
        <end position="183"/>
    </location>
</feature>
<name>A0A4U8TJJ4_9HELI</name>
<evidence type="ECO:0000313" key="3">
    <source>
        <dbReference type="EMBL" id="TLE00530.1"/>
    </source>
</evidence>
<dbReference type="RefSeq" id="WP_034362971.1">
    <property type="nucleotide sequence ID" value="NZ_CAJUDB010000018.1"/>
</dbReference>